<dbReference type="RefSeq" id="XP_009030450.1">
    <property type="nucleotide sequence ID" value="XM_009032202.1"/>
</dbReference>
<dbReference type="HOGENOM" id="CLU_1505092_0_0_1"/>
<feature type="region of interest" description="Disordered" evidence="1">
    <location>
        <begin position="1"/>
        <end position="49"/>
    </location>
</feature>
<keyword evidence="4" id="KW-1185">Reference proteome</keyword>
<reference evidence="3" key="3">
    <citation type="submission" date="2015-06" db="UniProtKB">
        <authorList>
            <consortium name="EnsemblMetazoa"/>
        </authorList>
    </citation>
    <scope>IDENTIFICATION</scope>
</reference>
<evidence type="ECO:0000313" key="4">
    <source>
        <dbReference type="Proteomes" id="UP000015101"/>
    </source>
</evidence>
<dbReference type="EMBL" id="AMQM01002142">
    <property type="status" value="NOT_ANNOTATED_CDS"/>
    <property type="molecule type" value="Genomic_DNA"/>
</dbReference>
<dbReference type="CTD" id="20201157"/>
<dbReference type="AlphaFoldDB" id="T1EX57"/>
<gene>
    <name evidence="3" type="primary">20201157</name>
    <name evidence="2" type="ORF">HELRODRAFT_165676</name>
</gene>
<feature type="region of interest" description="Disordered" evidence="1">
    <location>
        <begin position="89"/>
        <end position="132"/>
    </location>
</feature>
<reference evidence="4" key="1">
    <citation type="submission" date="2012-12" db="EMBL/GenBank/DDBJ databases">
        <authorList>
            <person name="Hellsten U."/>
            <person name="Grimwood J."/>
            <person name="Chapman J.A."/>
            <person name="Shapiro H."/>
            <person name="Aerts A."/>
            <person name="Otillar R.P."/>
            <person name="Terry A.Y."/>
            <person name="Boore J.L."/>
            <person name="Simakov O."/>
            <person name="Marletaz F."/>
            <person name="Cho S.-J."/>
            <person name="Edsinger-Gonzales E."/>
            <person name="Havlak P."/>
            <person name="Kuo D.-H."/>
            <person name="Larsson T."/>
            <person name="Lv J."/>
            <person name="Arendt D."/>
            <person name="Savage R."/>
            <person name="Osoegawa K."/>
            <person name="de Jong P."/>
            <person name="Lindberg D.R."/>
            <person name="Seaver E.C."/>
            <person name="Weisblat D.A."/>
            <person name="Putnam N.H."/>
            <person name="Grigoriev I.V."/>
            <person name="Rokhsar D.S."/>
        </authorList>
    </citation>
    <scope>NUCLEOTIDE SEQUENCE</scope>
</reference>
<feature type="compositionally biased region" description="Basic and acidic residues" evidence="1">
    <location>
        <begin position="114"/>
        <end position="132"/>
    </location>
</feature>
<organism evidence="3 4">
    <name type="scientific">Helobdella robusta</name>
    <name type="common">Californian leech</name>
    <dbReference type="NCBI Taxonomy" id="6412"/>
    <lineage>
        <taxon>Eukaryota</taxon>
        <taxon>Metazoa</taxon>
        <taxon>Spiralia</taxon>
        <taxon>Lophotrochozoa</taxon>
        <taxon>Annelida</taxon>
        <taxon>Clitellata</taxon>
        <taxon>Hirudinea</taxon>
        <taxon>Rhynchobdellida</taxon>
        <taxon>Glossiphoniidae</taxon>
        <taxon>Helobdella</taxon>
    </lineage>
</organism>
<dbReference type="KEGG" id="hro:HELRODRAFT_165676"/>
<dbReference type="GeneID" id="20201157"/>
<dbReference type="InParanoid" id="T1EX57"/>
<feature type="compositionally biased region" description="Acidic residues" evidence="1">
    <location>
        <begin position="89"/>
        <end position="113"/>
    </location>
</feature>
<sequence length="179" mass="20622">MNYKNAINNNNSHVINSNINSHNNNNNKNNNNNHVDYSPTDNKNTKIADDNKLRNEEKFIINKNSLTISNFNRNDIGLYTCLFDFFEEYPNDDDEDDGDGEKDDDDEDDDNDDKNDNKNDKDKVKNGHTDKGVKKFVGRHKFLVRASSSLSLPSDEFHTHWIGPKSFCSIENNKEECSN</sequence>
<evidence type="ECO:0000256" key="1">
    <source>
        <dbReference type="SAM" id="MobiDB-lite"/>
    </source>
</evidence>
<dbReference type="EnsemblMetazoa" id="HelroT165676">
    <property type="protein sequence ID" value="HelroP165676"/>
    <property type="gene ID" value="HelroG165676"/>
</dbReference>
<dbReference type="EMBL" id="KB097700">
    <property type="protein sequence ID" value="ESN91623.1"/>
    <property type="molecule type" value="Genomic_DNA"/>
</dbReference>
<evidence type="ECO:0000313" key="3">
    <source>
        <dbReference type="EnsemblMetazoa" id="HelroP165676"/>
    </source>
</evidence>
<reference evidence="2 4" key="2">
    <citation type="journal article" date="2013" name="Nature">
        <title>Insights into bilaterian evolution from three spiralian genomes.</title>
        <authorList>
            <person name="Simakov O."/>
            <person name="Marletaz F."/>
            <person name="Cho S.J."/>
            <person name="Edsinger-Gonzales E."/>
            <person name="Havlak P."/>
            <person name="Hellsten U."/>
            <person name="Kuo D.H."/>
            <person name="Larsson T."/>
            <person name="Lv J."/>
            <person name="Arendt D."/>
            <person name="Savage R."/>
            <person name="Osoegawa K."/>
            <person name="de Jong P."/>
            <person name="Grimwood J."/>
            <person name="Chapman J.A."/>
            <person name="Shapiro H."/>
            <person name="Aerts A."/>
            <person name="Otillar R.P."/>
            <person name="Terry A.Y."/>
            <person name="Boore J.L."/>
            <person name="Grigoriev I.V."/>
            <person name="Lindberg D.R."/>
            <person name="Seaver E.C."/>
            <person name="Weisblat D.A."/>
            <person name="Putnam N.H."/>
            <person name="Rokhsar D.S."/>
        </authorList>
    </citation>
    <scope>NUCLEOTIDE SEQUENCE</scope>
</reference>
<protein>
    <submittedName>
        <fullName evidence="2 3">Uncharacterized protein</fullName>
    </submittedName>
</protein>
<name>T1EX57_HELRO</name>
<feature type="compositionally biased region" description="Low complexity" evidence="1">
    <location>
        <begin position="1"/>
        <end position="34"/>
    </location>
</feature>
<proteinExistence type="predicted"/>
<accession>T1EX57</accession>
<evidence type="ECO:0000313" key="2">
    <source>
        <dbReference type="EMBL" id="ESN91623.1"/>
    </source>
</evidence>
<dbReference type="Proteomes" id="UP000015101">
    <property type="component" value="Unassembled WGS sequence"/>
</dbReference>